<gene>
    <name evidence="2" type="ORF">CD32_22350</name>
</gene>
<evidence type="ECO:0000313" key="3">
    <source>
        <dbReference type="Proteomes" id="UP000030437"/>
    </source>
</evidence>
<feature type="transmembrane region" description="Helical" evidence="1">
    <location>
        <begin position="89"/>
        <end position="122"/>
    </location>
</feature>
<dbReference type="EMBL" id="JPVP01000060">
    <property type="protein sequence ID" value="KGR82037.1"/>
    <property type="molecule type" value="Genomic_DNA"/>
</dbReference>
<protein>
    <submittedName>
        <fullName evidence="2">Uncharacterized protein</fullName>
    </submittedName>
</protein>
<proteinExistence type="predicted"/>
<evidence type="ECO:0000313" key="2">
    <source>
        <dbReference type="EMBL" id="KGR82037.1"/>
    </source>
</evidence>
<evidence type="ECO:0000256" key="1">
    <source>
        <dbReference type="SAM" id="Phobius"/>
    </source>
</evidence>
<dbReference type="AlphaFoldDB" id="A0A0A3J4Q2"/>
<name>A0A0A3J4Q2_9BACI</name>
<keyword evidence="3" id="KW-1185">Reference proteome</keyword>
<accession>A0A0A3J4Q2</accession>
<keyword evidence="1" id="KW-0812">Transmembrane</keyword>
<dbReference type="Proteomes" id="UP000030437">
    <property type="component" value="Unassembled WGS sequence"/>
</dbReference>
<sequence>MTRFFVCFFFLLAVAANFLAGLKYPDMEPTLWGLITTGIYLVLLVCLQGKRVFLAAGAGSLLTAFLLSSESFMVDFIFLDMLSSVQYPLFILFILPLFGLQLIFSMPLAAFAFLCAGVYWVVYVLIQLRMRNTSQA</sequence>
<feature type="transmembrane region" description="Helical" evidence="1">
    <location>
        <begin position="30"/>
        <end position="47"/>
    </location>
</feature>
<keyword evidence="1" id="KW-0472">Membrane</keyword>
<dbReference type="RefSeq" id="WP_036159193.1">
    <property type="nucleotide sequence ID" value="NZ_AVCX01000001.1"/>
</dbReference>
<reference evidence="2 3" key="1">
    <citation type="submission" date="2014-02" db="EMBL/GenBank/DDBJ databases">
        <title>Draft genome sequence of Lysinibacillus odysseyi NBRC 100172.</title>
        <authorList>
            <person name="Zhang F."/>
            <person name="Wang G."/>
            <person name="Zhang L."/>
        </authorList>
    </citation>
    <scope>NUCLEOTIDE SEQUENCE [LARGE SCALE GENOMIC DNA]</scope>
    <source>
        <strain evidence="2 3">NBRC 100172</strain>
    </source>
</reference>
<dbReference type="STRING" id="1220589.CD32_22350"/>
<organism evidence="2 3">
    <name type="scientific">Lysinibacillus odysseyi 34hs-1 = NBRC 100172</name>
    <dbReference type="NCBI Taxonomy" id="1220589"/>
    <lineage>
        <taxon>Bacteria</taxon>
        <taxon>Bacillati</taxon>
        <taxon>Bacillota</taxon>
        <taxon>Bacilli</taxon>
        <taxon>Bacillales</taxon>
        <taxon>Bacillaceae</taxon>
        <taxon>Lysinibacillus</taxon>
    </lineage>
</organism>
<feature type="transmembrane region" description="Helical" evidence="1">
    <location>
        <begin position="52"/>
        <end position="69"/>
    </location>
</feature>
<keyword evidence="1" id="KW-1133">Transmembrane helix</keyword>
<comment type="caution">
    <text evidence="2">The sequence shown here is derived from an EMBL/GenBank/DDBJ whole genome shotgun (WGS) entry which is preliminary data.</text>
</comment>